<keyword evidence="2" id="KW-1185">Reference proteome</keyword>
<evidence type="ECO:0000313" key="2">
    <source>
        <dbReference type="Proteomes" id="UP000191285"/>
    </source>
</evidence>
<comment type="caution">
    <text evidence="1">The sequence shown here is derived from an EMBL/GenBank/DDBJ whole genome shotgun (WGS) entry which is preliminary data.</text>
</comment>
<proteinExistence type="predicted"/>
<dbReference type="AlphaFoldDB" id="A0A1V6TZ69"/>
<reference evidence="2" key="1">
    <citation type="journal article" date="2017" name="Nat. Microbiol.">
        <title>Global analysis of biosynthetic gene clusters reveals vast potential of secondary metabolite production in Penicillium species.</title>
        <authorList>
            <person name="Nielsen J.C."/>
            <person name="Grijseels S."/>
            <person name="Prigent S."/>
            <person name="Ji B."/>
            <person name="Dainat J."/>
            <person name="Nielsen K.F."/>
            <person name="Frisvad J.C."/>
            <person name="Workman M."/>
            <person name="Nielsen J."/>
        </authorList>
    </citation>
    <scope>NUCLEOTIDE SEQUENCE [LARGE SCALE GENOMIC DNA]</scope>
    <source>
        <strain evidence="2">IBT 24891</strain>
    </source>
</reference>
<evidence type="ECO:0000313" key="1">
    <source>
        <dbReference type="EMBL" id="OQE31638.1"/>
    </source>
</evidence>
<dbReference type="OrthoDB" id="5427059at2759"/>
<dbReference type="Proteomes" id="UP000191285">
    <property type="component" value="Unassembled WGS sequence"/>
</dbReference>
<organism evidence="1 2">
    <name type="scientific">Penicillium steckii</name>
    <dbReference type="NCBI Taxonomy" id="303698"/>
    <lineage>
        <taxon>Eukaryota</taxon>
        <taxon>Fungi</taxon>
        <taxon>Dikarya</taxon>
        <taxon>Ascomycota</taxon>
        <taxon>Pezizomycotina</taxon>
        <taxon>Eurotiomycetes</taxon>
        <taxon>Eurotiomycetidae</taxon>
        <taxon>Eurotiales</taxon>
        <taxon>Aspergillaceae</taxon>
        <taxon>Penicillium</taxon>
    </lineage>
</organism>
<accession>A0A1V6TZ69</accession>
<gene>
    <name evidence="1" type="ORF">PENSTE_c001G07425</name>
</gene>
<name>A0A1V6TZ69_9EURO</name>
<sequence>MSSLEQARFLRALCRLYTLRNICGPIDRISKDWDEEVMKMGFDIHAKPDRIGVYRCFYGVIPRWEAQEMGCVYNYLFNRIQPIYEAVYNDYDAIFESGIAGFSGQDFDNDECIRFRMPLPVISYLLKEGILKAPPHPLEDSMLRQNRQNLTSFMVCWGPELIYRLLQAPRERRRVLVWNHLPSNFDKNDQLPRGLFVGITRIVPISVRLGHIYPADRHERRSDFRQFWSTLPAIEQPSEGFKSLCLNWEHFGLSHEYCMSTDGLATVEKYQCEWGFALWDRERLAQFGFPLKDNPNMIVRHPASPYRPPGFF</sequence>
<dbReference type="EMBL" id="MLKD01000001">
    <property type="protein sequence ID" value="OQE31638.1"/>
    <property type="molecule type" value="Genomic_DNA"/>
</dbReference>
<dbReference type="STRING" id="303698.A0A1V6TZ69"/>
<protein>
    <submittedName>
        <fullName evidence="1">Uncharacterized protein</fullName>
    </submittedName>
</protein>